<organism evidence="1 2">
    <name type="scientific">Scortum barcoo</name>
    <name type="common">barcoo grunter</name>
    <dbReference type="NCBI Taxonomy" id="214431"/>
    <lineage>
        <taxon>Eukaryota</taxon>
        <taxon>Metazoa</taxon>
        <taxon>Chordata</taxon>
        <taxon>Craniata</taxon>
        <taxon>Vertebrata</taxon>
        <taxon>Euteleostomi</taxon>
        <taxon>Actinopterygii</taxon>
        <taxon>Neopterygii</taxon>
        <taxon>Teleostei</taxon>
        <taxon>Neoteleostei</taxon>
        <taxon>Acanthomorphata</taxon>
        <taxon>Eupercaria</taxon>
        <taxon>Centrarchiformes</taxon>
        <taxon>Terapontoidei</taxon>
        <taxon>Terapontidae</taxon>
        <taxon>Scortum</taxon>
    </lineage>
</organism>
<dbReference type="EMBL" id="CM041547">
    <property type="protein sequence ID" value="KAI3360300.1"/>
    <property type="molecule type" value="Genomic_DNA"/>
</dbReference>
<name>A0ACB8VXY4_9TELE</name>
<comment type="caution">
    <text evidence="1">The sequence shown here is derived from an EMBL/GenBank/DDBJ whole genome shotgun (WGS) entry which is preliminary data.</text>
</comment>
<evidence type="ECO:0000313" key="1">
    <source>
        <dbReference type="EMBL" id="KAI3360300.1"/>
    </source>
</evidence>
<gene>
    <name evidence="1" type="ORF">L3Q82_014622</name>
</gene>
<sequence>MAFCRLLTVLVLIHNTGGLFGAEVQSSIIGGHDAPEHSWPWMVHLNITSDGVNKWRCGGSILNTEWVLTAANCWDTNRKPNTLRSSVWVGSHSLRKGSVRYMGIQHVILHSQYKADKTGFESDIALVRLRKKLVFSKYVAPVSLPSVDDAYGPSSECWITGWGYVGNGVPLSDPETLQQLKIPIVPQSACKATYPHLPSNILCAGDGGKDACEGDYGGPLVCRKGSGFVQVGIMSYGSPAGCGLPGHPGVYTQVSKYLRFINDYIHSG</sequence>
<proteinExistence type="predicted"/>
<accession>A0ACB8VXY4</accession>
<protein>
    <submittedName>
        <fullName evidence="1">Uncharacterized protein</fullName>
    </submittedName>
</protein>
<reference evidence="1" key="1">
    <citation type="submission" date="2022-04" db="EMBL/GenBank/DDBJ databases">
        <title>Jade perch genome.</title>
        <authorList>
            <person name="Chao B."/>
        </authorList>
    </citation>
    <scope>NUCLEOTIDE SEQUENCE</scope>
    <source>
        <strain evidence="1">CB-2022</strain>
    </source>
</reference>
<evidence type="ECO:0000313" key="2">
    <source>
        <dbReference type="Proteomes" id="UP000831701"/>
    </source>
</evidence>
<keyword evidence="2" id="KW-1185">Reference proteome</keyword>
<dbReference type="Proteomes" id="UP000831701">
    <property type="component" value="Chromosome 17"/>
</dbReference>